<evidence type="ECO:0000256" key="2">
    <source>
        <dbReference type="ARBA" id="ARBA00023136"/>
    </source>
</evidence>
<evidence type="ECO:0000313" key="7">
    <source>
        <dbReference type="Proteomes" id="UP000005551"/>
    </source>
</evidence>
<dbReference type="Pfam" id="PF13525">
    <property type="entry name" value="YfiO"/>
    <property type="match status" value="1"/>
</dbReference>
<feature type="domain" description="Outer membrane lipoprotein BamD-like" evidence="5">
    <location>
        <begin position="34"/>
        <end position="178"/>
    </location>
</feature>
<organism evidence="6 7">
    <name type="scientific">Nitritalea halalkaliphila LW7</name>
    <dbReference type="NCBI Taxonomy" id="1189621"/>
    <lineage>
        <taxon>Bacteria</taxon>
        <taxon>Pseudomonadati</taxon>
        <taxon>Bacteroidota</taxon>
        <taxon>Cytophagia</taxon>
        <taxon>Cytophagales</taxon>
        <taxon>Cyclobacteriaceae</taxon>
        <taxon>Nitritalea</taxon>
    </lineage>
</organism>
<keyword evidence="2" id="KW-0472">Membrane</keyword>
<dbReference type="InterPro" id="IPR011990">
    <property type="entry name" value="TPR-like_helical_dom_sf"/>
</dbReference>
<dbReference type="PROSITE" id="PS51257">
    <property type="entry name" value="PROKAR_LIPOPROTEIN"/>
    <property type="match status" value="1"/>
</dbReference>
<dbReference type="NCBIfam" id="TIGR03302">
    <property type="entry name" value="OM_YfiO"/>
    <property type="match status" value="1"/>
</dbReference>
<evidence type="ECO:0000256" key="1">
    <source>
        <dbReference type="ARBA" id="ARBA00022729"/>
    </source>
</evidence>
<gene>
    <name evidence="6" type="ORF">A3SI_11829</name>
</gene>
<dbReference type="SUPFAM" id="SSF48452">
    <property type="entry name" value="TPR-like"/>
    <property type="match status" value="1"/>
</dbReference>
<sequence length="318" mass="37392">MMKSVRHITLILFTVGFLASCGQFYKLEKSSDWEVLYDAANMYYEKGEWNKAIILYDKVLPIIRGSEKAEIADFNYAYAHFRMKRYIESAGYFQTFYQTYNRSPFAEEALFMNAYSLYLDAPDYNLDQRSSRDAVNAIQLFLSRFPESDSFERATTMIDELQRRFEEKAYQEASLYLRLTEGLFPGEFYRACIIQFQNFAKNYPDSKYNEELAYKLVDVAYNYAERSRFDKKEQRLNDALDFAGNFKRRYPSSPFIGKVENLEKKTQAELIAHAKLKKEYDERMAKIEEERKKNEASEVADPSEAPVRAVIPETINNN</sequence>
<dbReference type="InterPro" id="IPR039565">
    <property type="entry name" value="BamD-like"/>
</dbReference>
<dbReference type="STRING" id="1189621.A3SI_11829"/>
<accession>I5C2J3</accession>
<dbReference type="RefSeq" id="WP_009055442.1">
    <property type="nucleotide sequence ID" value="NZ_AJYA01000024.1"/>
</dbReference>
<dbReference type="Gene3D" id="1.25.40.10">
    <property type="entry name" value="Tetratricopeptide repeat domain"/>
    <property type="match status" value="1"/>
</dbReference>
<keyword evidence="1" id="KW-0732">Signal</keyword>
<reference evidence="6 7" key="1">
    <citation type="submission" date="2012-05" db="EMBL/GenBank/DDBJ databases">
        <title>Genome sequence of Nitritalea halalkaliphila LW7.</title>
        <authorList>
            <person name="Jangir P.K."/>
            <person name="Singh A."/>
            <person name="Shivaji S."/>
            <person name="Sharma R."/>
        </authorList>
    </citation>
    <scope>NUCLEOTIDE SEQUENCE [LARGE SCALE GENOMIC DNA]</scope>
    <source>
        <strain evidence="6 7">LW7</strain>
    </source>
</reference>
<keyword evidence="7" id="KW-1185">Reference proteome</keyword>
<evidence type="ECO:0000256" key="4">
    <source>
        <dbReference type="SAM" id="MobiDB-lite"/>
    </source>
</evidence>
<evidence type="ECO:0000259" key="5">
    <source>
        <dbReference type="Pfam" id="PF13525"/>
    </source>
</evidence>
<proteinExistence type="predicted"/>
<dbReference type="EMBL" id="AJYA01000024">
    <property type="protein sequence ID" value="EIM76045.1"/>
    <property type="molecule type" value="Genomic_DNA"/>
</dbReference>
<evidence type="ECO:0000313" key="6">
    <source>
        <dbReference type="EMBL" id="EIM76045.1"/>
    </source>
</evidence>
<feature type="region of interest" description="Disordered" evidence="4">
    <location>
        <begin position="288"/>
        <end position="318"/>
    </location>
</feature>
<dbReference type="Proteomes" id="UP000005551">
    <property type="component" value="Unassembled WGS sequence"/>
</dbReference>
<protein>
    <submittedName>
        <fullName evidence="6">Outer membrane assembly lipoprotein YfiO</fullName>
    </submittedName>
</protein>
<name>I5C2J3_9BACT</name>
<dbReference type="PATRIC" id="fig|1189621.3.peg.2461"/>
<comment type="caution">
    <text evidence="6">The sequence shown here is derived from an EMBL/GenBank/DDBJ whole genome shotgun (WGS) entry which is preliminary data.</text>
</comment>
<keyword evidence="6" id="KW-0449">Lipoprotein</keyword>
<dbReference type="InterPro" id="IPR017689">
    <property type="entry name" value="BamD"/>
</dbReference>
<dbReference type="AlphaFoldDB" id="I5C2J3"/>
<evidence type="ECO:0000256" key="3">
    <source>
        <dbReference type="ARBA" id="ARBA00023237"/>
    </source>
</evidence>
<keyword evidence="3" id="KW-0998">Cell outer membrane</keyword>